<feature type="transmembrane region" description="Helical" evidence="9">
    <location>
        <begin position="362"/>
        <end position="382"/>
    </location>
</feature>
<reference evidence="11" key="2">
    <citation type="submission" date="2023-05" db="EMBL/GenBank/DDBJ databases">
        <authorList>
            <person name="Fouks B."/>
        </authorList>
    </citation>
    <scope>NUCLEOTIDE SEQUENCE</scope>
    <source>
        <strain evidence="11">Stay&amp;Tobe</strain>
        <tissue evidence="11">Testes</tissue>
    </source>
</reference>
<evidence type="ECO:0000256" key="3">
    <source>
        <dbReference type="ARBA" id="ARBA00022475"/>
    </source>
</evidence>
<dbReference type="Pfam" id="PF00060">
    <property type="entry name" value="Lig_chan"/>
    <property type="match status" value="1"/>
</dbReference>
<keyword evidence="12" id="KW-1185">Reference proteome</keyword>
<dbReference type="GO" id="GO:0050906">
    <property type="term" value="P:detection of stimulus involved in sensory perception"/>
    <property type="evidence" value="ECO:0007669"/>
    <property type="project" value="UniProtKB-ARBA"/>
</dbReference>
<feature type="domain" description="Ionotropic glutamate receptor C-terminal" evidence="10">
    <location>
        <begin position="293"/>
        <end position="446"/>
    </location>
</feature>
<reference evidence="11" key="1">
    <citation type="journal article" date="2023" name="IScience">
        <title>Live-bearing cockroach genome reveals convergent evolutionary mechanisms linked to viviparity in insects and beyond.</title>
        <authorList>
            <person name="Fouks B."/>
            <person name="Harrison M.C."/>
            <person name="Mikhailova A.A."/>
            <person name="Marchal E."/>
            <person name="English S."/>
            <person name="Carruthers M."/>
            <person name="Jennings E.C."/>
            <person name="Chiamaka E.L."/>
            <person name="Frigard R.A."/>
            <person name="Pippel M."/>
            <person name="Attardo G.M."/>
            <person name="Benoit J.B."/>
            <person name="Bornberg-Bauer E."/>
            <person name="Tobe S.S."/>
        </authorList>
    </citation>
    <scope>NUCLEOTIDE SEQUENCE</scope>
    <source>
        <strain evidence="11">Stay&amp;Tobe</strain>
    </source>
</reference>
<dbReference type="Gene3D" id="3.40.190.10">
    <property type="entry name" value="Periplasmic binding protein-like II"/>
    <property type="match status" value="1"/>
</dbReference>
<keyword evidence="6 9" id="KW-0472">Membrane</keyword>
<dbReference type="Gene3D" id="1.10.287.70">
    <property type="match status" value="1"/>
</dbReference>
<evidence type="ECO:0000256" key="2">
    <source>
        <dbReference type="ARBA" id="ARBA00008685"/>
    </source>
</evidence>
<dbReference type="GO" id="GO:0015276">
    <property type="term" value="F:ligand-gated monoatomic ion channel activity"/>
    <property type="evidence" value="ECO:0007669"/>
    <property type="project" value="InterPro"/>
</dbReference>
<comment type="similarity">
    <text evidence="2">Belongs to the glutamate-gated ion channel (TC 1.A.10.1) family.</text>
</comment>
<evidence type="ECO:0000256" key="1">
    <source>
        <dbReference type="ARBA" id="ARBA00004651"/>
    </source>
</evidence>
<feature type="transmembrane region" description="Helical" evidence="9">
    <location>
        <begin position="294"/>
        <end position="312"/>
    </location>
</feature>
<evidence type="ECO:0000256" key="4">
    <source>
        <dbReference type="ARBA" id="ARBA00022692"/>
    </source>
</evidence>
<keyword evidence="4 9" id="KW-0812">Transmembrane</keyword>
<dbReference type="InterPro" id="IPR052192">
    <property type="entry name" value="Insect_Ionotropic_Sensory_Rcpt"/>
</dbReference>
<protein>
    <recommendedName>
        <fullName evidence="10">Ionotropic glutamate receptor C-terminal domain-containing protein</fullName>
    </recommendedName>
</protein>
<keyword evidence="7" id="KW-0675">Receptor</keyword>
<feature type="transmembrane region" description="Helical" evidence="9">
    <location>
        <begin position="332"/>
        <end position="350"/>
    </location>
</feature>
<organism evidence="11 12">
    <name type="scientific">Diploptera punctata</name>
    <name type="common">Pacific beetle cockroach</name>
    <dbReference type="NCBI Taxonomy" id="6984"/>
    <lineage>
        <taxon>Eukaryota</taxon>
        <taxon>Metazoa</taxon>
        <taxon>Ecdysozoa</taxon>
        <taxon>Arthropoda</taxon>
        <taxon>Hexapoda</taxon>
        <taxon>Insecta</taxon>
        <taxon>Pterygota</taxon>
        <taxon>Neoptera</taxon>
        <taxon>Polyneoptera</taxon>
        <taxon>Dictyoptera</taxon>
        <taxon>Blattodea</taxon>
        <taxon>Blaberoidea</taxon>
        <taxon>Blaberidae</taxon>
        <taxon>Diplopterinae</taxon>
        <taxon>Diploptera</taxon>
    </lineage>
</organism>
<name>A0AAD8E695_DIPPU</name>
<comment type="subcellular location">
    <subcellularLocation>
        <location evidence="1">Cell membrane</location>
        <topology evidence="1">Multi-pass membrane protein</topology>
    </subcellularLocation>
</comment>
<dbReference type="EMBL" id="JASPKZ010008886">
    <property type="protein sequence ID" value="KAJ9578351.1"/>
    <property type="molecule type" value="Genomic_DNA"/>
</dbReference>
<evidence type="ECO:0000256" key="7">
    <source>
        <dbReference type="ARBA" id="ARBA00023170"/>
    </source>
</evidence>
<evidence type="ECO:0000256" key="9">
    <source>
        <dbReference type="SAM" id="Phobius"/>
    </source>
</evidence>
<dbReference type="InterPro" id="IPR001320">
    <property type="entry name" value="Iontro_rcpt_C"/>
</dbReference>
<comment type="caution">
    <text evidence="11">The sequence shown here is derived from an EMBL/GenBank/DDBJ whole genome shotgun (WGS) entry which is preliminary data.</text>
</comment>
<evidence type="ECO:0000259" key="10">
    <source>
        <dbReference type="Pfam" id="PF00060"/>
    </source>
</evidence>
<proteinExistence type="inferred from homology"/>
<dbReference type="SUPFAM" id="SSF53850">
    <property type="entry name" value="Periplasmic binding protein-like II"/>
    <property type="match status" value="1"/>
</dbReference>
<dbReference type="PANTHER" id="PTHR42643">
    <property type="entry name" value="IONOTROPIC RECEPTOR 20A-RELATED"/>
    <property type="match status" value="1"/>
</dbReference>
<evidence type="ECO:0000313" key="11">
    <source>
        <dbReference type="EMBL" id="KAJ9578351.1"/>
    </source>
</evidence>
<evidence type="ECO:0000256" key="5">
    <source>
        <dbReference type="ARBA" id="ARBA00022989"/>
    </source>
</evidence>
<dbReference type="AlphaFoldDB" id="A0AAD8E695"/>
<evidence type="ECO:0000256" key="6">
    <source>
        <dbReference type="ARBA" id="ARBA00023136"/>
    </source>
</evidence>
<keyword evidence="8" id="KW-0325">Glycoprotein</keyword>
<evidence type="ECO:0000256" key="8">
    <source>
        <dbReference type="ARBA" id="ARBA00023180"/>
    </source>
</evidence>
<evidence type="ECO:0000313" key="12">
    <source>
        <dbReference type="Proteomes" id="UP001233999"/>
    </source>
</evidence>
<dbReference type="GO" id="GO:0005886">
    <property type="term" value="C:plasma membrane"/>
    <property type="evidence" value="ECO:0007669"/>
    <property type="project" value="UniProtKB-SubCell"/>
</dbReference>
<accession>A0AAD8E695</accession>
<sequence>MLWSFVILNDISFEEQLSLRSKENAGYILFLSLASDELFDFEEKLKELLGFKAFDSKTKIIVFTPNSSVSTLEFAKQICEIAWFVARIINIVVVVYYQNYYSNNVFISGQQERHEVFIETYTWFPYVGGNCRDVTEVTMVEKHILQELKIFSDYAFFPDKIPKNFYGCTMNISALGIPPYIIIGNYTDINGKLVYYDSGLGSELLKLFAKKYNITISFNQPETKFGIRETANIYLNIAEGITDFAVGTVAALPVRMKYIDCSTPLINEVIKIGAPCPKQLERVQMIVRIFTPTVWLGIGLVFLFACSIIWLISNSHHKNEIVESTPFRRFTYCLHMTWAIILGISIPQLPKSNAVRYVFTLYVWYCLALNIVFQAFFTTFLIEPGYSKKYKSVDDLVSDDPVYGYVETIELIAQSMGYTEHLKFKKRFDCSDLTKCISRVASQADYVTFVAETFGKYFAYERGVSDISDIICPLNEDVINIPLAIGVHKGNPILDILNRVIKLSRESGFLERFWSV</sequence>
<dbReference type="Proteomes" id="UP001233999">
    <property type="component" value="Unassembled WGS sequence"/>
</dbReference>
<gene>
    <name evidence="11" type="ORF">L9F63_005418</name>
</gene>
<keyword evidence="3" id="KW-1003">Cell membrane</keyword>
<keyword evidence="5 9" id="KW-1133">Transmembrane helix</keyword>
<dbReference type="PANTHER" id="PTHR42643:SF24">
    <property type="entry name" value="IONOTROPIC RECEPTOR 60A"/>
    <property type="match status" value="1"/>
</dbReference>